<dbReference type="GO" id="GO:0042910">
    <property type="term" value="F:xenobiotic transmembrane transporter activity"/>
    <property type="evidence" value="ECO:0007669"/>
    <property type="project" value="InterPro"/>
</dbReference>
<comment type="caution">
    <text evidence="11">The sequence shown here is derived from an EMBL/GenBank/DDBJ whole genome shotgun (WGS) entry which is preliminary data.</text>
</comment>
<evidence type="ECO:0000256" key="4">
    <source>
        <dbReference type="ARBA" id="ARBA00022448"/>
    </source>
</evidence>
<feature type="transmembrane region" description="Helical" evidence="10">
    <location>
        <begin position="371"/>
        <end position="396"/>
    </location>
</feature>
<dbReference type="OrthoDB" id="9811110at2"/>
<keyword evidence="6 10" id="KW-0812">Transmembrane</keyword>
<dbReference type="AlphaFoldDB" id="A0A431VR02"/>
<accession>A0A431VR02</accession>
<dbReference type="Pfam" id="PF01554">
    <property type="entry name" value="MatE"/>
    <property type="match status" value="2"/>
</dbReference>
<feature type="transmembrane region" description="Helical" evidence="10">
    <location>
        <begin position="330"/>
        <end position="351"/>
    </location>
</feature>
<reference evidence="11 12" key="1">
    <citation type="submission" date="2018-12" db="EMBL/GenBank/DDBJ databases">
        <authorList>
            <person name="Yu L."/>
        </authorList>
    </citation>
    <scope>NUCLEOTIDE SEQUENCE [LARGE SCALE GENOMIC DNA]</scope>
    <source>
        <strain evidence="11 12">HAW-EB5</strain>
    </source>
</reference>
<keyword evidence="4" id="KW-0813">Transport</keyword>
<comment type="subcellular location">
    <subcellularLocation>
        <location evidence="1">Cell inner membrane</location>
        <topology evidence="1">Multi-pass membrane protein</topology>
    </subcellularLocation>
</comment>
<dbReference type="GO" id="GO:0046677">
    <property type="term" value="P:response to antibiotic"/>
    <property type="evidence" value="ECO:0007669"/>
    <property type="project" value="UniProtKB-KW"/>
</dbReference>
<dbReference type="InterPro" id="IPR048279">
    <property type="entry name" value="MdtK-like"/>
</dbReference>
<dbReference type="Proteomes" id="UP000282060">
    <property type="component" value="Unassembled WGS sequence"/>
</dbReference>
<dbReference type="GO" id="GO:0015297">
    <property type="term" value="F:antiporter activity"/>
    <property type="evidence" value="ECO:0007669"/>
    <property type="project" value="InterPro"/>
</dbReference>
<feature type="transmembrane region" description="Helical" evidence="10">
    <location>
        <begin position="284"/>
        <end position="302"/>
    </location>
</feature>
<feature type="transmembrane region" description="Helical" evidence="10">
    <location>
        <begin position="179"/>
        <end position="199"/>
    </location>
</feature>
<keyword evidence="9" id="KW-0046">Antibiotic resistance</keyword>
<dbReference type="PANTHER" id="PTHR43823:SF3">
    <property type="entry name" value="MULTIDRUG EXPORT PROTEIN MEPA"/>
    <property type="match status" value="1"/>
</dbReference>
<sequence length="468" mass="50684">MQANIQDITSDRSIQRTFWRYAIPSIAAMLVSGLYQIIDGMFIGHYLGYQGLAGINVAWPIIYVIAGVGLMIGMGAGSLISGSRGRSSTSQRGSIEAGNADKGVAKILYTAMGLSIGFGAILSYLLFLNGTDLLLAQGAEDQALVLAQQYISAFVWTAVITILASALPMLVRNDESPNIATALMVTGACMNIVLDYLLIVKFDMGLKGAALATVSAQLSVCVGGFAYFLSTKTQLKLSEYRPSFHTKLAGRILLLGSSSFVMYIYTSFVFALHNRLFMEYGTSLTVAAFTIVGYLMVLYYFIAEGIGEGMQPPVSFFLGATQPHNIKKMVLLAATVSLTIGISWTAILNLFPETMIGLFNSDDPELIRETITGIHLHLFGMFLDGLVVLAIMYFMAVDQGGKSLAISLGNMLIQLPFLYILPKWLGIYGVWIAMPLSNVVMFIIVAPMVWRHMNAATSHKQIASLATA</sequence>
<proteinExistence type="inferred from homology"/>
<dbReference type="RefSeq" id="WP_126508301.1">
    <property type="nucleotide sequence ID" value="NZ_RXNV01000029.1"/>
</dbReference>
<keyword evidence="7 10" id="KW-1133">Transmembrane helix</keyword>
<feature type="transmembrane region" description="Helical" evidence="10">
    <location>
        <begin position="427"/>
        <end position="450"/>
    </location>
</feature>
<name>A0A431VR02_9GAMM</name>
<dbReference type="CDD" id="cd13143">
    <property type="entry name" value="MATE_MepA_like"/>
    <property type="match status" value="1"/>
</dbReference>
<dbReference type="InterPro" id="IPR045070">
    <property type="entry name" value="MATE_MepA-like"/>
</dbReference>
<dbReference type="PANTHER" id="PTHR43823">
    <property type="entry name" value="SPORULATION PROTEIN YKVU"/>
    <property type="match status" value="1"/>
</dbReference>
<evidence type="ECO:0000256" key="1">
    <source>
        <dbReference type="ARBA" id="ARBA00004429"/>
    </source>
</evidence>
<dbReference type="NCBIfam" id="NF007130">
    <property type="entry name" value="PRK09575.1"/>
    <property type="match status" value="1"/>
</dbReference>
<gene>
    <name evidence="11" type="ORF">EKG39_23040</name>
</gene>
<feature type="transmembrane region" description="Helical" evidence="10">
    <location>
        <begin position="252"/>
        <end position="272"/>
    </location>
</feature>
<evidence type="ECO:0000256" key="5">
    <source>
        <dbReference type="ARBA" id="ARBA00022475"/>
    </source>
</evidence>
<protein>
    <recommendedName>
        <fullName evidence="3">Multidrug export protein MepA</fullName>
    </recommendedName>
</protein>
<evidence type="ECO:0000256" key="3">
    <source>
        <dbReference type="ARBA" id="ARBA00022106"/>
    </source>
</evidence>
<feature type="transmembrane region" description="Helical" evidence="10">
    <location>
        <begin position="147"/>
        <end position="167"/>
    </location>
</feature>
<evidence type="ECO:0000256" key="2">
    <source>
        <dbReference type="ARBA" id="ARBA00008417"/>
    </source>
</evidence>
<feature type="transmembrane region" description="Helical" evidence="10">
    <location>
        <begin position="21"/>
        <end position="38"/>
    </location>
</feature>
<dbReference type="InterPro" id="IPR002528">
    <property type="entry name" value="MATE_fam"/>
</dbReference>
<evidence type="ECO:0000313" key="11">
    <source>
        <dbReference type="EMBL" id="RTR25636.1"/>
    </source>
</evidence>
<feature type="transmembrane region" description="Helical" evidence="10">
    <location>
        <begin position="211"/>
        <end position="231"/>
    </location>
</feature>
<evidence type="ECO:0000256" key="7">
    <source>
        <dbReference type="ARBA" id="ARBA00022989"/>
    </source>
</evidence>
<organism evidence="11 12">
    <name type="scientific">Shewanella atlantica</name>
    <dbReference type="NCBI Taxonomy" id="271099"/>
    <lineage>
        <taxon>Bacteria</taxon>
        <taxon>Pseudomonadati</taxon>
        <taxon>Pseudomonadota</taxon>
        <taxon>Gammaproteobacteria</taxon>
        <taxon>Alteromonadales</taxon>
        <taxon>Shewanellaceae</taxon>
        <taxon>Shewanella</taxon>
    </lineage>
</organism>
<evidence type="ECO:0000313" key="12">
    <source>
        <dbReference type="Proteomes" id="UP000282060"/>
    </source>
</evidence>
<evidence type="ECO:0000256" key="9">
    <source>
        <dbReference type="ARBA" id="ARBA00023251"/>
    </source>
</evidence>
<evidence type="ECO:0000256" key="10">
    <source>
        <dbReference type="SAM" id="Phobius"/>
    </source>
</evidence>
<evidence type="ECO:0000256" key="6">
    <source>
        <dbReference type="ARBA" id="ARBA00022692"/>
    </source>
</evidence>
<keyword evidence="5" id="KW-1003">Cell membrane</keyword>
<keyword evidence="8 10" id="KW-0472">Membrane</keyword>
<dbReference type="GO" id="GO:0005886">
    <property type="term" value="C:plasma membrane"/>
    <property type="evidence" value="ECO:0007669"/>
    <property type="project" value="UniProtKB-SubCell"/>
</dbReference>
<keyword evidence="12" id="KW-1185">Reference proteome</keyword>
<dbReference type="PIRSF" id="PIRSF006603">
    <property type="entry name" value="DinF"/>
    <property type="match status" value="1"/>
</dbReference>
<comment type="similarity">
    <text evidence="2">Belongs to the multi antimicrobial extrusion (MATE) (TC 2.A.66.1) family. MepA subfamily.</text>
</comment>
<feature type="transmembrane region" description="Helical" evidence="10">
    <location>
        <begin position="103"/>
        <end position="127"/>
    </location>
</feature>
<evidence type="ECO:0000256" key="8">
    <source>
        <dbReference type="ARBA" id="ARBA00023136"/>
    </source>
</evidence>
<dbReference type="InterPro" id="IPR051327">
    <property type="entry name" value="MATE_MepA_subfamily"/>
</dbReference>
<feature type="transmembrane region" description="Helical" evidence="10">
    <location>
        <begin position="403"/>
        <end position="421"/>
    </location>
</feature>
<feature type="transmembrane region" description="Helical" evidence="10">
    <location>
        <begin position="58"/>
        <end position="82"/>
    </location>
</feature>
<dbReference type="EMBL" id="RXNV01000029">
    <property type="protein sequence ID" value="RTR25636.1"/>
    <property type="molecule type" value="Genomic_DNA"/>
</dbReference>